<proteinExistence type="predicted"/>
<dbReference type="AlphaFoldDB" id="A0A7H4LLW7"/>
<gene>
    <name evidence="2" type="ORF">CAMPLR22A2D_LOCUS4224</name>
</gene>
<dbReference type="InterPro" id="IPR001810">
    <property type="entry name" value="F-box_dom"/>
</dbReference>
<dbReference type="PANTHER" id="PTHR36140">
    <property type="entry name" value="F-BOX DOMAIN-CONTAINING PROTEIN-RELATED"/>
    <property type="match status" value="1"/>
</dbReference>
<dbReference type="EMBL" id="LS480641">
    <property type="protein sequence ID" value="SPT19605.1"/>
    <property type="molecule type" value="Genomic_DNA"/>
</dbReference>
<dbReference type="PANTHER" id="PTHR36140:SF2">
    <property type="entry name" value="OS01G0152950 PROTEIN"/>
    <property type="match status" value="1"/>
</dbReference>
<feature type="domain" description="F-box" evidence="1">
    <location>
        <begin position="13"/>
        <end position="54"/>
    </location>
</feature>
<dbReference type="Gene3D" id="1.20.1280.50">
    <property type="match status" value="1"/>
</dbReference>
<evidence type="ECO:0000313" key="3">
    <source>
        <dbReference type="Proteomes" id="UP000280104"/>
    </source>
</evidence>
<name>A0A7H4LLW7_WHEAT</name>
<protein>
    <recommendedName>
        <fullName evidence="1">F-box domain-containing protein</fullName>
    </recommendedName>
</protein>
<accession>A0A7H4LLW7</accession>
<dbReference type="SMART" id="SM00256">
    <property type="entry name" value="FBOX"/>
    <property type="match status" value="1"/>
</dbReference>
<sequence length="450" mass="50471">MARPRVRHAGGGIADDVLREVFARLPGYQDLLRCAATCKRWYRLITDRAFLRQVGLWPETARRPSVLVGIFSQRTEPGTPIQPLKRKPSTPPEFLSLVAGGAHLTFNSFVDDDDGLFNLARPLASRRGFLLVRVLLPDREKLHLAVCRPLIDTRGTHLLPEPPFHPSPTSLDRDAVGWALLTSADNGDDGYANSDDRLQSTFQVLLIYTDDDGLMYTCSYSSSLRVWSVPTECCRAPDLTRCGPRAGVVTHGDGGTAHWLYRDGTSFYAVGVSSATARASLTKIPIEFRHGRLKPPLLCTVEEGGSISFVNIRQHGMLELWTKQEHDARSRDHGREGDWLHSDLANLGDERVDFVFFAEKRGALLVRQGGDFFTIDLRSKEKMSVELKDKKSRRDATKYVRWTFCTSTWCSSIFQTLCNFTTPVLYEMDCLFDPCLFSLGGVQGGRRARD</sequence>
<dbReference type="SUPFAM" id="SSF81383">
    <property type="entry name" value="F-box domain"/>
    <property type="match status" value="1"/>
</dbReference>
<dbReference type="Proteomes" id="UP000280104">
    <property type="component" value="Chromosome II"/>
</dbReference>
<evidence type="ECO:0000313" key="2">
    <source>
        <dbReference type="EMBL" id="SPT19605.1"/>
    </source>
</evidence>
<dbReference type="Pfam" id="PF12937">
    <property type="entry name" value="F-box-like"/>
    <property type="match status" value="1"/>
</dbReference>
<reference evidence="2 3" key="1">
    <citation type="submission" date="2018-05" db="EMBL/GenBank/DDBJ databases">
        <authorList>
            <person name="Thind KAUR A."/>
        </authorList>
    </citation>
    <scope>NUCLEOTIDE SEQUENCE [LARGE SCALE GENOMIC DNA]</scope>
</reference>
<evidence type="ECO:0000259" key="1">
    <source>
        <dbReference type="SMART" id="SM00256"/>
    </source>
</evidence>
<organism evidence="2 3">
    <name type="scientific">Triticum aestivum</name>
    <name type="common">Wheat</name>
    <dbReference type="NCBI Taxonomy" id="4565"/>
    <lineage>
        <taxon>Eukaryota</taxon>
        <taxon>Viridiplantae</taxon>
        <taxon>Streptophyta</taxon>
        <taxon>Embryophyta</taxon>
        <taxon>Tracheophyta</taxon>
        <taxon>Spermatophyta</taxon>
        <taxon>Magnoliopsida</taxon>
        <taxon>Liliopsida</taxon>
        <taxon>Poales</taxon>
        <taxon>Poaceae</taxon>
        <taxon>BOP clade</taxon>
        <taxon>Pooideae</taxon>
        <taxon>Triticodae</taxon>
        <taxon>Triticeae</taxon>
        <taxon>Triticinae</taxon>
        <taxon>Triticum</taxon>
    </lineage>
</organism>
<dbReference type="InterPro" id="IPR036047">
    <property type="entry name" value="F-box-like_dom_sf"/>
</dbReference>